<keyword evidence="1" id="KW-0812">Transmembrane</keyword>
<dbReference type="EMBL" id="BAAAEU010000001">
    <property type="protein sequence ID" value="GAA0704612.1"/>
    <property type="molecule type" value="Genomic_DNA"/>
</dbReference>
<keyword evidence="1" id="KW-0472">Membrane</keyword>
<organism evidence="2 3">
    <name type="scientific">Dokdonella soli</name>
    <dbReference type="NCBI Taxonomy" id="529810"/>
    <lineage>
        <taxon>Bacteria</taxon>
        <taxon>Pseudomonadati</taxon>
        <taxon>Pseudomonadota</taxon>
        <taxon>Gammaproteobacteria</taxon>
        <taxon>Lysobacterales</taxon>
        <taxon>Rhodanobacteraceae</taxon>
        <taxon>Dokdonella</taxon>
    </lineage>
</organism>
<feature type="transmembrane region" description="Helical" evidence="1">
    <location>
        <begin position="184"/>
        <end position="204"/>
    </location>
</feature>
<feature type="transmembrane region" description="Helical" evidence="1">
    <location>
        <begin position="161"/>
        <end position="177"/>
    </location>
</feature>
<feature type="transmembrane region" description="Helical" evidence="1">
    <location>
        <begin position="20"/>
        <end position="42"/>
    </location>
</feature>
<dbReference type="PANTHER" id="PTHR37305:SF1">
    <property type="entry name" value="MEMBRANE PROTEIN"/>
    <property type="match status" value="1"/>
</dbReference>
<proteinExistence type="predicted"/>
<dbReference type="Proteomes" id="UP001501523">
    <property type="component" value="Unassembled WGS sequence"/>
</dbReference>
<evidence type="ECO:0000313" key="3">
    <source>
        <dbReference type="Proteomes" id="UP001501523"/>
    </source>
</evidence>
<dbReference type="PANTHER" id="PTHR37305">
    <property type="entry name" value="INTEGRAL MEMBRANE PROTEIN-RELATED"/>
    <property type="match status" value="1"/>
</dbReference>
<feature type="transmembrane region" description="Helical" evidence="1">
    <location>
        <begin position="68"/>
        <end position="87"/>
    </location>
</feature>
<reference evidence="3" key="1">
    <citation type="journal article" date="2019" name="Int. J. Syst. Evol. Microbiol.">
        <title>The Global Catalogue of Microorganisms (GCM) 10K type strain sequencing project: providing services to taxonomists for standard genome sequencing and annotation.</title>
        <authorList>
            <consortium name="The Broad Institute Genomics Platform"/>
            <consortium name="The Broad Institute Genome Sequencing Center for Infectious Disease"/>
            <person name="Wu L."/>
            <person name="Ma J."/>
        </authorList>
    </citation>
    <scope>NUCLEOTIDE SEQUENCE [LARGE SCALE GENOMIC DNA]</scope>
    <source>
        <strain evidence="3">JCM 15421</strain>
    </source>
</reference>
<keyword evidence="1" id="KW-1133">Transmembrane helix</keyword>
<feature type="transmembrane region" description="Helical" evidence="1">
    <location>
        <begin position="108"/>
        <end position="141"/>
    </location>
</feature>
<keyword evidence="3" id="KW-1185">Reference proteome</keyword>
<name>A0ABP3THQ2_9GAMM</name>
<sequence>MAIDFIHALQSEWLKKKRSLASWLILTGAFFTPAIVIVARLVNHDKLRQLYSTDGFWTLLWRNSWESMAIFFLPMAAVLATSLITQIEYKNNAWKQVHTLPLSPTTIFFSKLAVILLMMVQFFVLFNLGIYLSAVVPYLLIGNVPYPTAHAPLASFLVQNMLYFVDCLPIVAAQYLLSLRFKNFLVPIGFGFLTWVGALAALSWKFGYVIPYSYSMLTYLKDNPAGRAIVPAFDVHWLAIGYFVLFIVVGYGLFVTKAQKG</sequence>
<comment type="caution">
    <text evidence="2">The sequence shown here is derived from an EMBL/GenBank/DDBJ whole genome shotgun (WGS) entry which is preliminary data.</text>
</comment>
<dbReference type="CDD" id="cd21809">
    <property type="entry name" value="ABC-2_lan_permease-like"/>
    <property type="match status" value="1"/>
</dbReference>
<evidence type="ECO:0008006" key="4">
    <source>
        <dbReference type="Google" id="ProtNLM"/>
    </source>
</evidence>
<gene>
    <name evidence="2" type="ORF">GCM10009105_01570</name>
</gene>
<evidence type="ECO:0000256" key="1">
    <source>
        <dbReference type="SAM" id="Phobius"/>
    </source>
</evidence>
<evidence type="ECO:0000313" key="2">
    <source>
        <dbReference type="EMBL" id="GAA0704612.1"/>
    </source>
</evidence>
<feature type="transmembrane region" description="Helical" evidence="1">
    <location>
        <begin position="235"/>
        <end position="255"/>
    </location>
</feature>
<dbReference type="Pfam" id="PF12730">
    <property type="entry name" value="ABC2_membrane_4"/>
    <property type="match status" value="1"/>
</dbReference>
<accession>A0ABP3THQ2</accession>
<protein>
    <recommendedName>
        <fullName evidence="4">ABC transporter permease</fullName>
    </recommendedName>
</protein>